<dbReference type="EMBL" id="VSSQ01000169">
    <property type="protein sequence ID" value="MPL82909.1"/>
    <property type="molecule type" value="Genomic_DNA"/>
</dbReference>
<reference evidence="2" key="1">
    <citation type="submission" date="2019-08" db="EMBL/GenBank/DDBJ databases">
        <authorList>
            <person name="Kucharzyk K."/>
            <person name="Murdoch R.W."/>
            <person name="Higgins S."/>
            <person name="Loffler F."/>
        </authorList>
    </citation>
    <scope>NUCLEOTIDE SEQUENCE</scope>
</reference>
<dbReference type="InterPro" id="IPR051612">
    <property type="entry name" value="Teichoic_Acid_Biosynth"/>
</dbReference>
<dbReference type="InterPro" id="IPR043148">
    <property type="entry name" value="TagF_C"/>
</dbReference>
<accession>A0A644UV16</accession>
<dbReference type="AlphaFoldDB" id="A0A644UV16"/>
<sequence length="628" mass="74086">MKPILEITDLNIINSILNMSISIKFRYDDINVPRLGIIFSNELENRRLPFKITSFNIDHVSKCCFISANEKFEIDNLFLDKDFIGDININFSLIYGNEIIENFSIKYLNRNRPANFKKMYYLPKFELNKLYLEPNEEILRNLINNKQDIKYRTLKKLNSFFLGIISIISFPFFFIDGYLASKGLVDKSPNFYQKNNTFGSILMHINWKTSILAGFIYSKRLLKIGIMGFLYKFFKHKKIVNNRILFLSERKNYLSGNFQSVYNILSNDNEIEIVKFLLNKKIKDFNIFDMIHFVNFISTSKIILLDDFYPNIHNFNLKNEVKLIQLWHAAGAFKTFGFSRLGKIGGVDQSSSNHRSYDYAIVSSNEIKRFYSEGFGISDEKVVVTGIPRTDIFFDDGYKKYVLNKIYDEFPMLKNKKIILFSPTFRGEGKDDAYYPMEKFNIEKFLDSLNSNIKQYSTCTEKINKLGNEKSDNEFKKKYNKCDSDYVLIIKQHPFINKKIEIPEKYKNNVFDFSNTYEINDILFITDILITDYSSVVFEASILDIPMLFYCYDFEEYLADRGFYYDFNNFAPGKIVYAFEDIAKCIKSEDLDKFKIDKFKNRFFEDFDGKSSKRVFDLIKKLINLDNK</sequence>
<name>A0A644UV16_9ZZZZ</name>
<evidence type="ECO:0000256" key="1">
    <source>
        <dbReference type="SAM" id="Phobius"/>
    </source>
</evidence>
<comment type="caution">
    <text evidence="2">The sequence shown here is derived from an EMBL/GenBank/DDBJ whole genome shotgun (WGS) entry which is preliminary data.</text>
</comment>
<dbReference type="InterPro" id="IPR007554">
    <property type="entry name" value="Glycerophosphate_synth"/>
</dbReference>
<keyword evidence="1" id="KW-0812">Transmembrane</keyword>
<evidence type="ECO:0000313" key="2">
    <source>
        <dbReference type="EMBL" id="MPL82909.1"/>
    </source>
</evidence>
<dbReference type="PANTHER" id="PTHR37316">
    <property type="entry name" value="TEICHOIC ACID GLYCEROL-PHOSPHATE PRIMASE"/>
    <property type="match status" value="1"/>
</dbReference>
<dbReference type="Gene3D" id="3.40.50.12580">
    <property type="match status" value="1"/>
</dbReference>
<organism evidence="2">
    <name type="scientific">bioreactor metagenome</name>
    <dbReference type="NCBI Taxonomy" id="1076179"/>
    <lineage>
        <taxon>unclassified sequences</taxon>
        <taxon>metagenomes</taxon>
        <taxon>ecological metagenomes</taxon>
    </lineage>
</organism>
<dbReference type="PANTHER" id="PTHR37316:SF2">
    <property type="entry name" value="TEICHOIC ACID RIBITOL-PHOSPHATE POLYMERASE TARK"/>
    <property type="match status" value="1"/>
</dbReference>
<keyword evidence="1" id="KW-1133">Transmembrane helix</keyword>
<proteinExistence type="predicted"/>
<protein>
    <submittedName>
        <fullName evidence="2">Uncharacterized protein</fullName>
    </submittedName>
</protein>
<dbReference type="GO" id="GO:0047355">
    <property type="term" value="F:CDP-glycerol glycerophosphotransferase activity"/>
    <property type="evidence" value="ECO:0007669"/>
    <property type="project" value="InterPro"/>
</dbReference>
<gene>
    <name evidence="2" type="ORF">SDC9_28858</name>
</gene>
<dbReference type="Pfam" id="PF04464">
    <property type="entry name" value="Glyphos_transf"/>
    <property type="match status" value="2"/>
</dbReference>
<keyword evidence="1" id="KW-0472">Membrane</keyword>
<dbReference type="GO" id="GO:0016020">
    <property type="term" value="C:membrane"/>
    <property type="evidence" value="ECO:0007669"/>
    <property type="project" value="InterPro"/>
</dbReference>
<dbReference type="SUPFAM" id="SSF53756">
    <property type="entry name" value="UDP-Glycosyltransferase/glycogen phosphorylase"/>
    <property type="match status" value="2"/>
</dbReference>
<feature type="transmembrane region" description="Helical" evidence="1">
    <location>
        <begin position="160"/>
        <end position="181"/>
    </location>
</feature>